<protein>
    <submittedName>
        <fullName evidence="7">Putative disease resistance RPP13-like protein 1</fullName>
    </submittedName>
</protein>
<evidence type="ECO:0000259" key="6">
    <source>
        <dbReference type="Pfam" id="PF18052"/>
    </source>
</evidence>
<dbReference type="GO" id="GO:0043531">
    <property type="term" value="F:ADP binding"/>
    <property type="evidence" value="ECO:0007669"/>
    <property type="project" value="InterPro"/>
</dbReference>
<keyword evidence="3" id="KW-0611">Plant defense</keyword>
<evidence type="ECO:0000313" key="8">
    <source>
        <dbReference type="Proteomes" id="UP000288805"/>
    </source>
</evidence>
<evidence type="ECO:0000259" key="5">
    <source>
        <dbReference type="Pfam" id="PF00931"/>
    </source>
</evidence>
<dbReference type="Gene3D" id="3.40.50.300">
    <property type="entry name" value="P-loop containing nucleotide triphosphate hydrolases"/>
    <property type="match status" value="1"/>
</dbReference>
<evidence type="ECO:0000313" key="7">
    <source>
        <dbReference type="EMBL" id="RVW43532.1"/>
    </source>
</evidence>
<evidence type="ECO:0000256" key="3">
    <source>
        <dbReference type="ARBA" id="ARBA00022821"/>
    </source>
</evidence>
<feature type="domain" description="Disease resistance N-terminal" evidence="6">
    <location>
        <begin position="10"/>
        <end position="103"/>
    </location>
</feature>
<dbReference type="AlphaFoldDB" id="A0A438E7A9"/>
<evidence type="ECO:0000256" key="2">
    <source>
        <dbReference type="ARBA" id="ARBA00022741"/>
    </source>
</evidence>
<comment type="caution">
    <text evidence="7">The sequence shown here is derived from an EMBL/GenBank/DDBJ whole genome shotgun (WGS) entry which is preliminary data.</text>
</comment>
<keyword evidence="2" id="KW-0547">Nucleotide-binding</keyword>
<dbReference type="PANTHER" id="PTHR36766">
    <property type="entry name" value="PLANT BROAD-SPECTRUM MILDEW RESISTANCE PROTEIN RPW8"/>
    <property type="match status" value="1"/>
</dbReference>
<keyword evidence="1" id="KW-0677">Repeat</keyword>
<dbReference type="PANTHER" id="PTHR36766:SF40">
    <property type="entry name" value="DISEASE RESISTANCE PROTEIN RGA3"/>
    <property type="match status" value="1"/>
</dbReference>
<organism evidence="7 8">
    <name type="scientific">Vitis vinifera</name>
    <name type="common">Grape</name>
    <dbReference type="NCBI Taxonomy" id="29760"/>
    <lineage>
        <taxon>Eukaryota</taxon>
        <taxon>Viridiplantae</taxon>
        <taxon>Streptophyta</taxon>
        <taxon>Embryophyta</taxon>
        <taxon>Tracheophyta</taxon>
        <taxon>Spermatophyta</taxon>
        <taxon>Magnoliopsida</taxon>
        <taxon>eudicotyledons</taxon>
        <taxon>Gunneridae</taxon>
        <taxon>Pentapetalae</taxon>
        <taxon>rosids</taxon>
        <taxon>Vitales</taxon>
        <taxon>Vitaceae</taxon>
        <taxon>Viteae</taxon>
        <taxon>Vitis</taxon>
    </lineage>
</organism>
<dbReference type="GO" id="GO:0006952">
    <property type="term" value="P:defense response"/>
    <property type="evidence" value="ECO:0007669"/>
    <property type="project" value="UniProtKB-KW"/>
</dbReference>
<dbReference type="Gene3D" id="1.20.5.4130">
    <property type="match status" value="1"/>
</dbReference>
<dbReference type="EMBL" id="QGNW01001378">
    <property type="protein sequence ID" value="RVW43532.1"/>
    <property type="molecule type" value="Genomic_DNA"/>
</dbReference>
<keyword evidence="4" id="KW-0067">ATP-binding</keyword>
<dbReference type="Proteomes" id="UP000288805">
    <property type="component" value="Unassembled WGS sequence"/>
</dbReference>
<dbReference type="GO" id="GO:0005524">
    <property type="term" value="F:ATP binding"/>
    <property type="evidence" value="ECO:0007669"/>
    <property type="project" value="UniProtKB-KW"/>
</dbReference>
<dbReference type="Pfam" id="PF00931">
    <property type="entry name" value="NB-ARC"/>
    <property type="match status" value="1"/>
</dbReference>
<reference evidence="7 8" key="1">
    <citation type="journal article" date="2018" name="PLoS Genet.">
        <title>Population sequencing reveals clonal diversity and ancestral inbreeding in the grapevine cultivar Chardonnay.</title>
        <authorList>
            <person name="Roach M.J."/>
            <person name="Johnson D.L."/>
            <person name="Bohlmann J."/>
            <person name="van Vuuren H.J."/>
            <person name="Jones S.J."/>
            <person name="Pretorius I.S."/>
            <person name="Schmidt S.A."/>
            <person name="Borneman A.R."/>
        </authorList>
    </citation>
    <scope>NUCLEOTIDE SEQUENCE [LARGE SCALE GENOMIC DNA]</scope>
    <source>
        <strain evidence="8">cv. Chardonnay</strain>
        <tissue evidence="7">Leaf</tissue>
    </source>
</reference>
<feature type="non-terminal residue" evidence="7">
    <location>
        <position position="215"/>
    </location>
</feature>
<feature type="domain" description="NB-ARC" evidence="5">
    <location>
        <begin position="144"/>
        <end position="214"/>
    </location>
</feature>
<sequence>MAEAVVGGAFLSASLQVLFDRLASREVVNFVRGQRFTPELLKKMEITLLTVYTVLNDAEVKQIANPQVTKWVEELKHVVYEAEDLLDEIATEALRCKMESDSQTSATQQKDVLGLKEGVGEKRSQRWPSASLVDESGVYGRGGSKEEIIEFLLCDNQRGNEACVISIVGMGGLGKTTLSQLVYNDERVDTHFDLKSWVCVSDEFDLLKIMKAILR</sequence>
<dbReference type="Pfam" id="PF18052">
    <property type="entry name" value="Rx_N"/>
    <property type="match status" value="1"/>
</dbReference>
<dbReference type="SUPFAM" id="SSF52540">
    <property type="entry name" value="P-loop containing nucleoside triphosphate hydrolases"/>
    <property type="match status" value="1"/>
</dbReference>
<proteinExistence type="predicted"/>
<gene>
    <name evidence="7" type="primary">RPPL1_134</name>
    <name evidence="7" type="ORF">CK203_100888</name>
</gene>
<evidence type="ECO:0000256" key="1">
    <source>
        <dbReference type="ARBA" id="ARBA00022737"/>
    </source>
</evidence>
<evidence type="ECO:0000256" key="4">
    <source>
        <dbReference type="ARBA" id="ARBA00022840"/>
    </source>
</evidence>
<name>A0A438E7A9_VITVI</name>
<dbReference type="InterPro" id="IPR041118">
    <property type="entry name" value="Rx_N"/>
</dbReference>
<dbReference type="InterPro" id="IPR002182">
    <property type="entry name" value="NB-ARC"/>
</dbReference>
<accession>A0A438E7A9</accession>
<dbReference type="InterPro" id="IPR027417">
    <property type="entry name" value="P-loop_NTPase"/>
</dbReference>